<dbReference type="InterPro" id="IPR001487">
    <property type="entry name" value="Bromodomain"/>
</dbReference>
<dbReference type="Gene3D" id="3.30.60.90">
    <property type="match status" value="1"/>
</dbReference>
<dbReference type="SUPFAM" id="SSF57850">
    <property type="entry name" value="RING/U-box"/>
    <property type="match status" value="1"/>
</dbReference>
<dbReference type="PROSITE" id="PS50014">
    <property type="entry name" value="BROMODOMAIN_2"/>
    <property type="match status" value="1"/>
</dbReference>
<gene>
    <name evidence="25" type="ORF">A3Q56_02475</name>
</gene>
<dbReference type="GO" id="GO:0003713">
    <property type="term" value="F:transcription coactivator activity"/>
    <property type="evidence" value="ECO:0007669"/>
    <property type="project" value="TreeGrafter"/>
</dbReference>
<keyword evidence="26" id="KW-1185">Reference proteome</keyword>
<dbReference type="InterPro" id="IPR010303">
    <property type="entry name" value="RING_CBP-p300"/>
</dbReference>
<dbReference type="OrthoDB" id="899at2759"/>
<proteinExistence type="predicted"/>
<dbReference type="GO" id="GO:0004402">
    <property type="term" value="F:histone acetyltransferase activity"/>
    <property type="evidence" value="ECO:0007669"/>
    <property type="project" value="InterPro"/>
</dbReference>
<evidence type="ECO:0000256" key="11">
    <source>
        <dbReference type="ARBA" id="ARBA00023015"/>
    </source>
</evidence>
<evidence type="ECO:0000259" key="24">
    <source>
        <dbReference type="PROSITE" id="PS51727"/>
    </source>
</evidence>
<dbReference type="GO" id="GO:0045944">
    <property type="term" value="P:positive regulation of transcription by RNA polymerase II"/>
    <property type="evidence" value="ECO:0007669"/>
    <property type="project" value="TreeGrafter"/>
</dbReference>
<protein>
    <recommendedName>
        <fullName evidence="3">histone acetyltransferase</fullName>
        <ecNumber evidence="3">2.3.1.48</ecNumber>
    </recommendedName>
</protein>
<keyword evidence="11" id="KW-0805">Transcription regulation</keyword>
<organism evidence="25 26">
    <name type="scientific">Intoshia linei</name>
    <dbReference type="NCBI Taxonomy" id="1819745"/>
    <lineage>
        <taxon>Eukaryota</taxon>
        <taxon>Metazoa</taxon>
        <taxon>Spiralia</taxon>
        <taxon>Lophotrochozoa</taxon>
        <taxon>Mesozoa</taxon>
        <taxon>Orthonectida</taxon>
        <taxon>Rhopaluridae</taxon>
        <taxon>Intoshia</taxon>
    </lineage>
</organism>
<dbReference type="Gene3D" id="3.30.40.10">
    <property type="entry name" value="Zinc/RING finger domain, C3HC4 (zinc finger)"/>
    <property type="match status" value="1"/>
</dbReference>
<dbReference type="Pfam" id="PF00569">
    <property type="entry name" value="ZZ"/>
    <property type="match status" value="1"/>
</dbReference>
<keyword evidence="6 19" id="KW-0479">Metal-binding</keyword>
<keyword evidence="10" id="KW-0156">Chromatin regulator</keyword>
<evidence type="ECO:0000256" key="6">
    <source>
        <dbReference type="ARBA" id="ARBA00022723"/>
    </source>
</evidence>
<keyword evidence="9 19" id="KW-0862">Zinc</keyword>
<dbReference type="InterPro" id="IPR038547">
    <property type="entry name" value="RING_CBP-p300_sf"/>
</dbReference>
<evidence type="ECO:0000256" key="2">
    <source>
        <dbReference type="ARBA" id="ARBA00004123"/>
    </source>
</evidence>
<dbReference type="InterPro" id="IPR035898">
    <property type="entry name" value="TAZ_dom_sf"/>
</dbReference>
<feature type="domain" description="KIX" evidence="23">
    <location>
        <begin position="620"/>
        <end position="700"/>
    </location>
</feature>
<keyword evidence="8 19" id="KW-0863">Zinc-finger</keyword>
<dbReference type="Pfam" id="PF06001">
    <property type="entry name" value="RING_CBP-p300"/>
    <property type="match status" value="1"/>
</dbReference>
<evidence type="ECO:0000256" key="20">
    <source>
        <dbReference type="SAM" id="MobiDB-lite"/>
    </source>
</evidence>
<comment type="catalytic activity">
    <reaction evidence="17">
        <text>L-lysyl-[protein] + acetyl-CoA = N(6)-acetyl-L-lysyl-[protein] + CoA + H(+)</text>
        <dbReference type="Rhea" id="RHEA:45948"/>
        <dbReference type="Rhea" id="RHEA-COMP:9752"/>
        <dbReference type="Rhea" id="RHEA-COMP:10731"/>
        <dbReference type="ChEBI" id="CHEBI:15378"/>
        <dbReference type="ChEBI" id="CHEBI:29969"/>
        <dbReference type="ChEBI" id="CHEBI:57287"/>
        <dbReference type="ChEBI" id="CHEBI:57288"/>
        <dbReference type="ChEBI" id="CHEBI:61930"/>
        <dbReference type="EC" id="2.3.1.48"/>
    </reaction>
</comment>
<keyword evidence="7" id="KW-0677">Repeat</keyword>
<feature type="region of interest" description="Disordered" evidence="20">
    <location>
        <begin position="1930"/>
        <end position="1955"/>
    </location>
</feature>
<dbReference type="PROSITE" id="PS01357">
    <property type="entry name" value="ZF_ZZ_1"/>
    <property type="match status" value="1"/>
</dbReference>
<dbReference type="GO" id="GO:0005667">
    <property type="term" value="C:transcription regulator complex"/>
    <property type="evidence" value="ECO:0007669"/>
    <property type="project" value="TreeGrafter"/>
</dbReference>
<keyword evidence="4" id="KW-0488">Methylation</keyword>
<comment type="caution">
    <text evidence="25">The sequence shown here is derived from an EMBL/GenBank/DDBJ whole genome shotgun (WGS) entry which is preliminary data.</text>
</comment>
<dbReference type="SMART" id="SM00291">
    <property type="entry name" value="ZnF_ZZ"/>
    <property type="match status" value="1"/>
</dbReference>
<dbReference type="Gene3D" id="1.10.246.20">
    <property type="entry name" value="Coactivator CBP, KIX domain"/>
    <property type="match status" value="1"/>
</dbReference>
<feature type="domain" description="TAZ-type" evidence="22">
    <location>
        <begin position="1471"/>
        <end position="1553"/>
    </location>
</feature>
<feature type="domain" description="TAZ-type" evidence="22">
    <location>
        <begin position="446"/>
        <end position="532"/>
    </location>
</feature>
<dbReference type="Gene3D" id="2.10.110.40">
    <property type="match status" value="1"/>
</dbReference>
<feature type="region of interest" description="Disordered" evidence="20">
    <location>
        <begin position="1584"/>
        <end position="1674"/>
    </location>
</feature>
<dbReference type="InterPro" id="IPR011011">
    <property type="entry name" value="Znf_FYVE_PHD"/>
</dbReference>
<feature type="compositionally biased region" description="Basic residues" evidence="20">
    <location>
        <begin position="1283"/>
        <end position="1309"/>
    </location>
</feature>
<feature type="zinc finger region" description="TAZ-type" evidence="19">
    <location>
        <begin position="1471"/>
        <end position="1553"/>
    </location>
</feature>
<accession>A0A177B646</accession>
<dbReference type="PROSITE" id="PS00633">
    <property type="entry name" value="BROMODOMAIN_1"/>
    <property type="match status" value="1"/>
</dbReference>
<dbReference type="InterPro" id="IPR013178">
    <property type="entry name" value="Histone_AcTrfase_Rtt109/CBP"/>
</dbReference>
<dbReference type="InterPro" id="IPR003101">
    <property type="entry name" value="KIX_dom"/>
</dbReference>
<dbReference type="Pfam" id="PF08214">
    <property type="entry name" value="HAT_KAT11"/>
    <property type="match status" value="1"/>
</dbReference>
<dbReference type="PANTHER" id="PTHR13808">
    <property type="entry name" value="CBP/P300-RELATED"/>
    <property type="match status" value="1"/>
</dbReference>
<dbReference type="InterPro" id="IPR036529">
    <property type="entry name" value="KIX_dom_sf"/>
</dbReference>
<keyword evidence="12 18" id="KW-0103">Bromodomain</keyword>
<dbReference type="Pfam" id="PF23570">
    <property type="entry name" value="PHD_P300"/>
    <property type="match status" value="1"/>
</dbReference>
<evidence type="ECO:0000256" key="10">
    <source>
        <dbReference type="ARBA" id="ARBA00022853"/>
    </source>
</evidence>
<keyword evidence="13" id="KW-0010">Activator</keyword>
<evidence type="ECO:0000256" key="15">
    <source>
        <dbReference type="ARBA" id="ARBA00023242"/>
    </source>
</evidence>
<keyword evidence="5" id="KW-0808">Transferase</keyword>
<dbReference type="SUPFAM" id="SSF57933">
    <property type="entry name" value="TAZ domain"/>
    <property type="match status" value="2"/>
</dbReference>
<evidence type="ECO:0000256" key="14">
    <source>
        <dbReference type="ARBA" id="ARBA00023163"/>
    </source>
</evidence>
<evidence type="ECO:0000259" key="22">
    <source>
        <dbReference type="PROSITE" id="PS50134"/>
    </source>
</evidence>
<evidence type="ECO:0000256" key="5">
    <source>
        <dbReference type="ARBA" id="ARBA00022679"/>
    </source>
</evidence>
<dbReference type="GO" id="GO:0005634">
    <property type="term" value="C:nucleus"/>
    <property type="evidence" value="ECO:0007669"/>
    <property type="project" value="UniProtKB-SubCell"/>
</dbReference>
<evidence type="ECO:0000256" key="1">
    <source>
        <dbReference type="ARBA" id="ARBA00002581"/>
    </source>
</evidence>
<feature type="compositionally biased region" description="Polar residues" evidence="20">
    <location>
        <begin position="1585"/>
        <end position="1600"/>
    </location>
</feature>
<evidence type="ECO:0000256" key="3">
    <source>
        <dbReference type="ARBA" id="ARBA00013184"/>
    </source>
</evidence>
<dbReference type="InterPro" id="IPR043145">
    <property type="entry name" value="Znf_ZZ_sf"/>
</dbReference>
<dbReference type="PRINTS" id="PR00503">
    <property type="entry name" value="BROMODOMAIN"/>
</dbReference>
<feature type="domain" description="Bromo" evidence="21">
    <location>
        <begin position="792"/>
        <end position="862"/>
    </location>
</feature>
<keyword evidence="16" id="KW-0012">Acyltransferase</keyword>
<name>A0A177B646_9BILA</name>
<dbReference type="InterPro" id="IPR031162">
    <property type="entry name" value="CBP_P300_HAT"/>
</dbReference>
<evidence type="ECO:0000256" key="18">
    <source>
        <dbReference type="PROSITE-ProRule" id="PRU00035"/>
    </source>
</evidence>
<feature type="compositionally biased region" description="Polar residues" evidence="20">
    <location>
        <begin position="1932"/>
        <end position="1942"/>
    </location>
</feature>
<feature type="zinc finger region" description="TAZ-type" evidence="19">
    <location>
        <begin position="446"/>
        <end position="532"/>
    </location>
</feature>
<dbReference type="SUPFAM" id="SSF57903">
    <property type="entry name" value="FYVE/PHD zinc finger"/>
    <property type="match status" value="1"/>
</dbReference>
<evidence type="ECO:0000256" key="9">
    <source>
        <dbReference type="ARBA" id="ARBA00022833"/>
    </source>
</evidence>
<keyword evidence="15" id="KW-0539">Nucleus</keyword>
<dbReference type="EC" id="2.3.1.48" evidence="3"/>
<dbReference type="EMBL" id="LWCA01000234">
    <property type="protein sequence ID" value="OAF69758.1"/>
    <property type="molecule type" value="Genomic_DNA"/>
</dbReference>
<evidence type="ECO:0000313" key="25">
    <source>
        <dbReference type="EMBL" id="OAF69758.1"/>
    </source>
</evidence>
<dbReference type="Pfam" id="PF00439">
    <property type="entry name" value="Bromodomain"/>
    <property type="match status" value="1"/>
</dbReference>
<evidence type="ECO:0000256" key="7">
    <source>
        <dbReference type="ARBA" id="ARBA00022737"/>
    </source>
</evidence>
<dbReference type="GO" id="GO:0008270">
    <property type="term" value="F:zinc ion binding"/>
    <property type="evidence" value="ECO:0007669"/>
    <property type="project" value="UniProtKB-KW"/>
</dbReference>
<keyword evidence="14" id="KW-0804">Transcription</keyword>
<dbReference type="SMART" id="SM00551">
    <property type="entry name" value="ZnF_TAZ"/>
    <property type="match status" value="2"/>
</dbReference>
<reference evidence="25 26" key="1">
    <citation type="submission" date="2016-04" db="EMBL/GenBank/DDBJ databases">
        <title>The genome of Intoshia linei affirms orthonectids as highly simplified spiralians.</title>
        <authorList>
            <person name="Mikhailov K.V."/>
            <person name="Slusarev G.S."/>
            <person name="Nikitin M.A."/>
            <person name="Logacheva M.D."/>
            <person name="Penin A."/>
            <person name="Aleoshin V."/>
            <person name="Panchin Y.V."/>
        </authorList>
    </citation>
    <scope>NUCLEOTIDE SEQUENCE [LARGE SCALE GENOMIC DNA]</scope>
    <source>
        <strain evidence="25">Intl2013</strain>
        <tissue evidence="25">Whole animal</tissue>
    </source>
</reference>
<dbReference type="Gene3D" id="1.20.920.10">
    <property type="entry name" value="Bromodomain-like"/>
    <property type="match status" value="1"/>
</dbReference>
<evidence type="ECO:0000313" key="26">
    <source>
        <dbReference type="Proteomes" id="UP000078046"/>
    </source>
</evidence>
<dbReference type="GO" id="GO:0000123">
    <property type="term" value="C:histone acetyltransferase complex"/>
    <property type="evidence" value="ECO:0007669"/>
    <property type="project" value="TreeGrafter"/>
</dbReference>
<feature type="domain" description="CBP/p300-type HAT" evidence="24">
    <location>
        <begin position="1017"/>
        <end position="1405"/>
    </location>
</feature>
<dbReference type="CDD" id="cd02337">
    <property type="entry name" value="ZZ_CBP"/>
    <property type="match status" value="1"/>
</dbReference>
<evidence type="ECO:0000256" key="19">
    <source>
        <dbReference type="PROSITE-ProRule" id="PRU00203"/>
    </source>
</evidence>
<evidence type="ECO:0000256" key="8">
    <source>
        <dbReference type="ARBA" id="ARBA00022771"/>
    </source>
</evidence>
<feature type="region of interest" description="Disordered" evidence="20">
    <location>
        <begin position="1262"/>
        <end position="1309"/>
    </location>
</feature>
<comment type="function">
    <text evidence="1">Acetyltransferase enzyme. Acetylates histones, giving a specific tag for transcriptional activation.</text>
</comment>
<evidence type="ECO:0000256" key="17">
    <source>
        <dbReference type="ARBA" id="ARBA00048017"/>
    </source>
</evidence>
<comment type="subcellular location">
    <subcellularLocation>
        <location evidence="2">Nucleus</location>
    </subcellularLocation>
</comment>
<evidence type="ECO:0000256" key="13">
    <source>
        <dbReference type="ARBA" id="ARBA00023159"/>
    </source>
</evidence>
<evidence type="ECO:0000256" key="16">
    <source>
        <dbReference type="ARBA" id="ARBA00023315"/>
    </source>
</evidence>
<dbReference type="PROSITE" id="PS50134">
    <property type="entry name" value="ZF_TAZ"/>
    <property type="match status" value="2"/>
</dbReference>
<dbReference type="InterPro" id="IPR056484">
    <property type="entry name" value="PHD_P300"/>
</dbReference>
<dbReference type="InterPro" id="IPR036427">
    <property type="entry name" value="Bromodomain-like_sf"/>
</dbReference>
<dbReference type="PROSITE" id="PS50952">
    <property type="entry name" value="KIX"/>
    <property type="match status" value="1"/>
</dbReference>
<evidence type="ECO:0000259" key="21">
    <source>
        <dbReference type="PROSITE" id="PS50014"/>
    </source>
</evidence>
<dbReference type="SMART" id="SM00297">
    <property type="entry name" value="BROMO"/>
    <property type="match status" value="1"/>
</dbReference>
<dbReference type="InterPro" id="IPR013083">
    <property type="entry name" value="Znf_RING/FYVE/PHD"/>
</dbReference>
<evidence type="ECO:0000259" key="23">
    <source>
        <dbReference type="PROSITE" id="PS50952"/>
    </source>
</evidence>
<dbReference type="Pfam" id="PF02135">
    <property type="entry name" value="zf-TAZ"/>
    <property type="match status" value="2"/>
</dbReference>
<dbReference type="InterPro" id="IPR000197">
    <property type="entry name" value="Znf_TAZ"/>
</dbReference>
<dbReference type="GO" id="GO:0031490">
    <property type="term" value="F:chromatin DNA binding"/>
    <property type="evidence" value="ECO:0007669"/>
    <property type="project" value="TreeGrafter"/>
</dbReference>
<evidence type="ECO:0000256" key="12">
    <source>
        <dbReference type="ARBA" id="ARBA00023117"/>
    </source>
</evidence>
<dbReference type="Gene3D" id="1.20.1020.10">
    <property type="entry name" value="TAZ domain"/>
    <property type="match status" value="2"/>
</dbReference>
<feature type="compositionally biased region" description="Polar residues" evidence="20">
    <location>
        <begin position="1614"/>
        <end position="1673"/>
    </location>
</feature>
<dbReference type="InterPro" id="IPR018359">
    <property type="entry name" value="Bromodomain_CS"/>
</dbReference>
<dbReference type="SMART" id="SM01250">
    <property type="entry name" value="KAT11"/>
    <property type="match status" value="1"/>
</dbReference>
<evidence type="ECO:0000256" key="4">
    <source>
        <dbReference type="ARBA" id="ARBA00022481"/>
    </source>
</evidence>
<dbReference type="Proteomes" id="UP000078046">
    <property type="component" value="Unassembled WGS sequence"/>
</dbReference>
<dbReference type="SUPFAM" id="SSF47370">
    <property type="entry name" value="Bromodomain"/>
    <property type="match status" value="1"/>
</dbReference>
<dbReference type="InterPro" id="IPR000433">
    <property type="entry name" value="Znf_ZZ"/>
</dbReference>
<dbReference type="PANTHER" id="PTHR13808:SF1">
    <property type="entry name" value="HISTONE ACETYLTRANSFERASE"/>
    <property type="match status" value="1"/>
</dbReference>
<dbReference type="PROSITE" id="PS51727">
    <property type="entry name" value="CBP_P300_HAT"/>
    <property type="match status" value="1"/>
</dbReference>
<dbReference type="GO" id="GO:0140297">
    <property type="term" value="F:DNA-binding transcription factor binding"/>
    <property type="evidence" value="ECO:0007669"/>
    <property type="project" value="UniProtKB-ARBA"/>
</dbReference>
<feature type="compositionally biased region" description="Basic and acidic residues" evidence="20">
    <location>
        <begin position="1601"/>
        <end position="1610"/>
    </location>
</feature>
<dbReference type="Pfam" id="PF02172">
    <property type="entry name" value="KIX"/>
    <property type="match status" value="1"/>
</dbReference>
<dbReference type="SUPFAM" id="SSF47040">
    <property type="entry name" value="Kix domain of CBP (creb binding protein)"/>
    <property type="match status" value="1"/>
</dbReference>
<sequence length="2203" mass="256100">MSDSYLTASAESISKKRSIGTKDSLISSPDITISKKQRIIQSEDINSNQYLDKTEISISETRSNKSVEYMQSTNSNNDIKDGPQNFVASTQIFSPNCENVQIKMDQPISDSIANSGDTSDYAYFEKYATKSVEAKCLIEHKPVTMENEFNQNVKDKNCETLPQPMSQVERHHHLSQLLSADMSKNVYSNHNYQKRNETPNCNTPELKLNMLTSPLTARLNLPTSNFENLNNKGSSFKRVSSSYGDLNDIHRNSPNSVRVMYDENYIVNHSYSNNQNNQKYRPVSMNYRHPKSMEIYKNKIPYPNEIYKGQNMQTRMIKNPNFNPNINRMPQNMYRKRIPEYPQSNFNEPMRYHFSYAQRKMGPSEIEENMNEQGQIKYSNSNEQSRMFFDNGAHNQINDVNNFFSPHDKNAVVSSVENPKNPELSVQRTLTSEANLLCSDNKIQAMNQYRQEYQKRLVLLLHAHKCMRRDEANREAVDCKLPHCFSMKRILKHVSTCRAGRDCKVPHCYSSRQIISHWKNCTSTSCLHCMPLKTACDKKKQDANSTINLQIEKDFEKQKMIQETNSASTCQTMATPLTSDIISATNENVHSDGSSPSKIQGRCVGVYDENRVYYRLLQPKLSHPWHTSMPPRLRHYFVDKLISTVVPKPSPVLFKQRKSMDTLFIFAQVVEVEMYEKADSQENYYHMLAEKIYNISKELEKRRRCIDKSKSDDSQIESVEETKHEIEYNKPEDVKENIVKIEPKIKIENNSKIDVKPQDMDVDNDVKKLRKPKIFNVDEMRVSFLRILESIYKQEDSEAFRYPVSSEVVPDYYKIIKHPMDLSTIKTRLDQGSYTDPWMFIQDVWQMFENAWIYNKKSSHIHKKSTKLSELFLPDANLIMRSMGLCCGRYYVYYAKALGCTGKSGCVIPRNGMYFTYDNRIHYCEKCYNDISLSYITYEDESTSVNALIKSNIQKIEKTEFVRKKNDNVEPEVMVTCSVCDRKLHQNCVLYSELITSELFVCDFCVKEQSLTKLETKVSFKRLQSTKMGTYLENRLNSFLKKKDEYVGEIIVRVVAITDRYVEVKPRMRERFCNQKGKMSERYPYKCKVIFVAQVIDGTEVYLFGMHVQEYGSECPAPNTGIAYISYLDSINFFRPCEFRTHFYHEILIGYMDYVKSIGFIQVRFWACPPCEGDDYIFHCHPEAQKVPKPKRLVEWYKKMLDKATIERVVIEYTDIMKEAIDSKFTSATNFPYFDGDYWPNVMEDSIKELVDEEAKILAESKKENTDDCEDSSDFVVDSNSKNKSKSKSKIKPKKSGKKSYKKKKPKKMVGHGDELLNKLINIMEKHKDVFFVIYLVDKESFKRNSKEFKSVKIIDPDPLINCDLMDGRDPFLSMCRERHLEFSSLRRAKFSSIITNYELMVQGSFYNCNRCKTNIETRYHCTTCDDFDLCIICYRIVGHNHYMTKKGIYIDFDSKSQKRSDSKLTAAVKANNKEQTLKKVLESLNHAARCRDANCRTTGCGRLKHSIQHFNLCGAVGSNSDCQSCKRFVYLCWYHAKYCKDVRCVVPLCTRLQVKYQDKRNAQRAQADHLAQRRAAEMHRAMQLPTNVNSTHEPNTPLQNEHKNEKIEPPSKSPFNGSEKSQETQQLSQSKLNPNSRFWSQQSSHQNPVNSDYPVNNFPQPSSVRQPNSQFANKGYYGRMPSPNTIEPRSEVSLNITDKVSPAKVNQLLQILQQYTGDSRKQVLASFLKSHPEIVNVYLHNAAVGLTMADNNTIYICNAISTLNMNTIRTSQMRNPNSLVHHRLMYDLNQPSENARGLRMPITERPINNEFDLVQHDIKNKPGQSTRYGLYHKDVCQPMHTYPMENNMHHPGYRESENIYDRNYRRNPISTDNARLGAPKIYHDQMQLQKYPPSRLRMDNTNQQNQQFHPDSQAFATNSNNFNPLLISSDHAPSNLNTPKFSENEEIKSGSNLQDKLSRRIDRCVMCANQKMYMKTSYNRHYPECIDCNIRMAERPRSSGYFIPKYLYKKPVGVSTYVTHYNNNIGMDIAEYKQPARPHTANTDRYNNPHPLEPFMNWMVPRKLCFNKKIYPEKIETEYTLPSKRRKIPYNRYIKNLVSTYQDSFIDITTKPNKYYKLIDMQEKDVEKSLDNSSKNGRNTNSAYSNYIKTNGTIGRYEAAKLQRKFTPAAGIVPKNACAPKDILSLLRIRSTYDTDYNYNKI</sequence>